<dbReference type="Pfam" id="PF13966">
    <property type="entry name" value="zf-RVT"/>
    <property type="match status" value="1"/>
</dbReference>
<evidence type="ECO:0000313" key="2">
    <source>
        <dbReference type="EMBL" id="KAF4358331.1"/>
    </source>
</evidence>
<reference evidence="4 5" key="1">
    <citation type="journal article" date="2020" name="bioRxiv">
        <title>Sequence and annotation of 42 cannabis genomes reveals extensive copy number variation in cannabinoid synthesis and pathogen resistance genes.</title>
        <authorList>
            <person name="Mckernan K.J."/>
            <person name="Helbert Y."/>
            <person name="Kane L.T."/>
            <person name="Ebling H."/>
            <person name="Zhang L."/>
            <person name="Liu B."/>
            <person name="Eaton Z."/>
            <person name="Mclaughlin S."/>
            <person name="Kingan S."/>
            <person name="Baybayan P."/>
            <person name="Concepcion G."/>
            <person name="Jordan M."/>
            <person name="Riva A."/>
            <person name="Barbazuk W."/>
            <person name="Harkins T."/>
        </authorList>
    </citation>
    <scope>NUCLEOTIDE SEQUENCE [LARGE SCALE GENOMIC DNA]</scope>
    <source>
        <strain evidence="4 5">cv. Jamaican Lion 4</strain>
        <strain evidence="3">Father</strain>
        <strain evidence="2">Mother</strain>
        <tissue evidence="3">Leaf</tissue>
    </source>
</reference>
<dbReference type="Proteomes" id="UP000583929">
    <property type="component" value="Unassembled WGS sequence"/>
</dbReference>
<accession>A0A7J6EU55</accession>
<evidence type="ECO:0000313" key="5">
    <source>
        <dbReference type="Proteomes" id="UP000583929"/>
    </source>
</evidence>
<protein>
    <recommendedName>
        <fullName evidence="1">Reverse transcriptase zinc-binding domain-containing protein</fullName>
    </recommendedName>
</protein>
<name>A0A7J6EU55_CANSA</name>
<dbReference type="AlphaFoldDB" id="A0A7J6EU55"/>
<feature type="domain" description="Reverse transcriptase zinc-binding" evidence="1">
    <location>
        <begin position="46"/>
        <end position="94"/>
    </location>
</feature>
<keyword evidence="5" id="KW-1185">Reference proteome</keyword>
<sequence>MLECIKKSSGSSICHLRQKFNLNEIVKAGSSGWFRTNWLYNKRLIKGPVNYYKAVWSSITVPKHRFILWQVMNTHLLTRDKLSRFHIALNSNLCPKFIKSVYGIWEWEEIETTEVV</sequence>
<organism evidence="3 5">
    <name type="scientific">Cannabis sativa</name>
    <name type="common">Hemp</name>
    <name type="synonym">Marijuana</name>
    <dbReference type="NCBI Taxonomy" id="3483"/>
    <lineage>
        <taxon>Eukaryota</taxon>
        <taxon>Viridiplantae</taxon>
        <taxon>Streptophyta</taxon>
        <taxon>Embryophyta</taxon>
        <taxon>Tracheophyta</taxon>
        <taxon>Spermatophyta</taxon>
        <taxon>Magnoliopsida</taxon>
        <taxon>eudicotyledons</taxon>
        <taxon>Gunneridae</taxon>
        <taxon>Pentapetalae</taxon>
        <taxon>rosids</taxon>
        <taxon>fabids</taxon>
        <taxon>Rosales</taxon>
        <taxon>Cannabaceae</taxon>
        <taxon>Cannabis</taxon>
    </lineage>
</organism>
<gene>
    <name evidence="2" type="ORF">F8388_014601</name>
    <name evidence="3" type="ORF">G4B88_024539</name>
</gene>
<dbReference type="EMBL" id="JAATIP010000227">
    <property type="protein sequence ID" value="KAF4358331.1"/>
    <property type="molecule type" value="Genomic_DNA"/>
</dbReference>
<dbReference type="Proteomes" id="UP000525078">
    <property type="component" value="Unassembled WGS sequence"/>
</dbReference>
<evidence type="ECO:0000313" key="4">
    <source>
        <dbReference type="Proteomes" id="UP000525078"/>
    </source>
</evidence>
<comment type="caution">
    <text evidence="3">The sequence shown here is derived from an EMBL/GenBank/DDBJ whole genome shotgun (WGS) entry which is preliminary data.</text>
</comment>
<evidence type="ECO:0000259" key="1">
    <source>
        <dbReference type="Pfam" id="PF13966"/>
    </source>
</evidence>
<dbReference type="InterPro" id="IPR026960">
    <property type="entry name" value="RVT-Znf"/>
</dbReference>
<evidence type="ECO:0000313" key="3">
    <source>
        <dbReference type="EMBL" id="KAF4361963.1"/>
    </source>
</evidence>
<proteinExistence type="predicted"/>
<dbReference type="EMBL" id="JAATIQ010000321">
    <property type="protein sequence ID" value="KAF4361963.1"/>
    <property type="molecule type" value="Genomic_DNA"/>
</dbReference>